<dbReference type="InterPro" id="IPR004265">
    <property type="entry name" value="Dirigent"/>
</dbReference>
<reference evidence="5" key="1">
    <citation type="journal article" date="2021" name="Front. Plant Sci.">
        <title>Chromosome-Scale Genome Assembly for Chinese Sour Jujube and Insights Into Its Genome Evolution and Domestication Signature.</title>
        <authorList>
            <person name="Shen L.-Y."/>
            <person name="Luo H."/>
            <person name="Wang X.-L."/>
            <person name="Wang X.-M."/>
            <person name="Qiu X.-J."/>
            <person name="Liu H."/>
            <person name="Zhou S.-S."/>
            <person name="Jia K.-H."/>
            <person name="Nie S."/>
            <person name="Bao Y.-T."/>
            <person name="Zhang R.-G."/>
            <person name="Yun Q.-Z."/>
            <person name="Chai Y.-H."/>
            <person name="Lu J.-Y."/>
            <person name="Li Y."/>
            <person name="Zhao S.-W."/>
            <person name="Mao J.-F."/>
            <person name="Jia S.-G."/>
            <person name="Mao Y.-M."/>
        </authorList>
    </citation>
    <scope>NUCLEOTIDE SEQUENCE</scope>
    <source>
        <strain evidence="5">AT0</strain>
        <tissue evidence="5">Leaf</tissue>
    </source>
</reference>
<dbReference type="PANTHER" id="PTHR21495">
    <property type="entry name" value="NUCLEOPORIN-RELATED"/>
    <property type="match status" value="1"/>
</dbReference>
<dbReference type="GO" id="GO:0048046">
    <property type="term" value="C:apoplast"/>
    <property type="evidence" value="ECO:0007669"/>
    <property type="project" value="UniProtKB-SubCell"/>
</dbReference>
<dbReference type="Proteomes" id="UP000813462">
    <property type="component" value="Unassembled WGS sequence"/>
</dbReference>
<comment type="subcellular location">
    <subcellularLocation>
        <location evidence="4">Secreted</location>
        <location evidence="4">Extracellular space</location>
        <location evidence="4">Apoplast</location>
    </subcellularLocation>
</comment>
<evidence type="ECO:0000256" key="4">
    <source>
        <dbReference type="RuleBase" id="RU363099"/>
    </source>
</evidence>
<comment type="subunit">
    <text evidence="2 4">Homodimer.</text>
</comment>
<comment type="function">
    <text evidence="4">Dirigent proteins impart stereoselectivity on the phenoxy radical-coupling reaction, yielding optically active lignans from two molecules of coniferyl alcohol in the biosynthesis of lignans, flavonolignans, and alkaloids and thus plays a central role in plant secondary metabolism.</text>
</comment>
<comment type="similarity">
    <text evidence="1 4">Belongs to the plant dirigent protein family.</text>
</comment>
<dbReference type="OrthoDB" id="1925209at2759"/>
<dbReference type="AlphaFoldDB" id="A0A978U7V7"/>
<name>A0A978U7V7_ZIZJJ</name>
<dbReference type="InterPro" id="IPR044859">
    <property type="entry name" value="Allene_oxi_cyc_Dirigent"/>
</dbReference>
<accession>A0A978U7V7</accession>
<dbReference type="EMBL" id="JAEACU010000484">
    <property type="protein sequence ID" value="KAH7510521.1"/>
    <property type="molecule type" value="Genomic_DNA"/>
</dbReference>
<comment type="caution">
    <text evidence="5">The sequence shown here is derived from an EMBL/GenBank/DDBJ whole genome shotgun (WGS) entry which is preliminary data.</text>
</comment>
<organism evidence="5 7">
    <name type="scientific">Ziziphus jujuba var. spinosa</name>
    <dbReference type="NCBI Taxonomy" id="714518"/>
    <lineage>
        <taxon>Eukaryota</taxon>
        <taxon>Viridiplantae</taxon>
        <taxon>Streptophyta</taxon>
        <taxon>Embryophyta</taxon>
        <taxon>Tracheophyta</taxon>
        <taxon>Spermatophyta</taxon>
        <taxon>Magnoliopsida</taxon>
        <taxon>eudicotyledons</taxon>
        <taxon>Gunneridae</taxon>
        <taxon>Pentapetalae</taxon>
        <taxon>rosids</taxon>
        <taxon>fabids</taxon>
        <taxon>Rosales</taxon>
        <taxon>Rhamnaceae</taxon>
        <taxon>Paliureae</taxon>
        <taxon>Ziziphus</taxon>
    </lineage>
</organism>
<keyword evidence="4" id="KW-0052">Apoplast</keyword>
<dbReference type="GO" id="GO:0009699">
    <property type="term" value="P:phenylpropanoid biosynthetic process"/>
    <property type="evidence" value="ECO:0007669"/>
    <property type="project" value="UniProtKB-ARBA"/>
</dbReference>
<evidence type="ECO:0000313" key="6">
    <source>
        <dbReference type="EMBL" id="KAH7510641.1"/>
    </source>
</evidence>
<keyword evidence="4" id="KW-0732">Signal</keyword>
<feature type="signal peptide" evidence="4">
    <location>
        <begin position="1"/>
        <end position="27"/>
    </location>
</feature>
<proteinExistence type="inferred from homology"/>
<evidence type="ECO:0000313" key="7">
    <source>
        <dbReference type="Proteomes" id="UP000813462"/>
    </source>
</evidence>
<dbReference type="EMBL" id="JAEACU010000403">
    <property type="protein sequence ID" value="KAH7510641.1"/>
    <property type="molecule type" value="Genomic_DNA"/>
</dbReference>
<feature type="chain" id="PRO_5039740191" description="Dirigent protein" evidence="4">
    <location>
        <begin position="28"/>
        <end position="179"/>
    </location>
</feature>
<evidence type="ECO:0000256" key="3">
    <source>
        <dbReference type="ARBA" id="ARBA00022525"/>
    </source>
</evidence>
<dbReference type="Gene3D" id="2.40.480.10">
    <property type="entry name" value="Allene oxide cyclase-like"/>
    <property type="match status" value="1"/>
</dbReference>
<protein>
    <recommendedName>
        <fullName evidence="4">Dirigent protein</fullName>
    </recommendedName>
</protein>
<evidence type="ECO:0000256" key="2">
    <source>
        <dbReference type="ARBA" id="ARBA00011738"/>
    </source>
</evidence>
<gene>
    <name evidence="6" type="ORF">FEM48_ZijujUnG0104300</name>
    <name evidence="5" type="ORF">FEM48_ZijujUnG0117300</name>
</gene>
<sequence length="179" mass="19882">MASNPILRSTRLFLFLLVALFICPSESRRVQQITTMSFYLQDLASGRNATVVPVTGISGKNWSFTTFGTIFVMDDLITETPDRNSNQVGRAQGILVASALDGSNVHAQLSFVFSNFNYTGSTLELQGASRQFERYKEISVVSGTGAFRFAKGYAIFETIYYDPRISYSIIRCNVNLLPS</sequence>
<keyword evidence="3 4" id="KW-0964">Secreted</keyword>
<dbReference type="Pfam" id="PF03018">
    <property type="entry name" value="Dirigent"/>
    <property type="match status" value="1"/>
</dbReference>
<evidence type="ECO:0000256" key="1">
    <source>
        <dbReference type="ARBA" id="ARBA00010746"/>
    </source>
</evidence>
<evidence type="ECO:0000313" key="5">
    <source>
        <dbReference type="EMBL" id="KAH7510521.1"/>
    </source>
</evidence>